<gene>
    <name evidence="6" type="ORF">MEDL_61078</name>
</gene>
<sequence length="712" mass="80838">MANGSVVMPMGTAVLPTPSNKYSFYNLFAPVESSVYKLQLSSGVKGHPSRIIASTEDGSVRLFSPVTEATLTIIYPMPTFQRFIGRKFTDPFVQQELTDFPKPYKVEQGKNGEILIKVQYLEGEQQFTPEQMMAALLTKLKQISEAGLKTKVVDVVVSVPTFFTDIERRAMLNSCEVAGLNCMKVMNDSTAAALGYGIYKQDLPAETEKAKNVAIVAFHKTKLKVLATNFDPCLGGRNFDKILADYFQQDFKERYKVDAGKNMKARLRLETECERLKKLMSANTQSIPINIECFMDDKDVTGRMDRTQFEELSAGLLQRIETVFQTLLENSKMSTSDLAAVEIVGGSSRVPSIKSLVQKVFGIEPSTTLNADEAVARGCSLQNAILNPTFRVRDFSINDAQPYSITLSWQATMEEDSSMELFPKYHMIPMSKVLTFYRTEPFQLEAKYTHKNDVPIPDTNIGKFQVSKIEKPKNEDSAKVKVKVRVNQNGIFTVNSATLSETIEQEEQDTKAEEQSMDVDAEKKQAEEEGKTPEGEQKPEVNGETEMQTDQPETPEKTDNDEKKEENAAGDKKSEKKSEEKKKKKVKKIDLPIEAFVPEMSKKEINDLVEKENQMIMADKLEKERADAKNAVEEYVYDMRDKLSEAYEPFVKEADREKFSKLLSETEDWLYEEGDDQKKQVYLDKLTQLKNIGIPIKDRYDEFHFRFIAFED</sequence>
<dbReference type="FunFam" id="1.20.1270.10:FF:000002">
    <property type="entry name" value="Heat shock 70 kDa protein 4"/>
    <property type="match status" value="1"/>
</dbReference>
<dbReference type="PANTHER" id="PTHR45639:SF4">
    <property type="entry name" value="HSC70CB, ISOFORM G"/>
    <property type="match status" value="1"/>
</dbReference>
<keyword evidence="3" id="KW-0067">ATP-binding</keyword>
<feature type="region of interest" description="Disordered" evidence="5">
    <location>
        <begin position="500"/>
        <end position="587"/>
    </location>
</feature>
<dbReference type="Gene3D" id="3.30.420.40">
    <property type="match status" value="2"/>
</dbReference>
<dbReference type="InterPro" id="IPR043129">
    <property type="entry name" value="ATPase_NBD"/>
</dbReference>
<feature type="coiled-coil region" evidence="4">
    <location>
        <begin position="611"/>
        <end position="638"/>
    </location>
</feature>
<comment type="caution">
    <text evidence="6">The sequence shown here is derived from an EMBL/GenBank/DDBJ whole genome shotgun (WGS) entry which is preliminary data.</text>
</comment>
<accession>A0A8S3UTD7</accession>
<dbReference type="Gene3D" id="1.20.1270.10">
    <property type="match status" value="1"/>
</dbReference>
<dbReference type="GO" id="GO:0005634">
    <property type="term" value="C:nucleus"/>
    <property type="evidence" value="ECO:0007669"/>
    <property type="project" value="TreeGrafter"/>
</dbReference>
<organism evidence="6 7">
    <name type="scientific">Mytilus edulis</name>
    <name type="common">Blue mussel</name>
    <dbReference type="NCBI Taxonomy" id="6550"/>
    <lineage>
        <taxon>Eukaryota</taxon>
        <taxon>Metazoa</taxon>
        <taxon>Spiralia</taxon>
        <taxon>Lophotrochozoa</taxon>
        <taxon>Mollusca</taxon>
        <taxon>Bivalvia</taxon>
        <taxon>Autobranchia</taxon>
        <taxon>Pteriomorphia</taxon>
        <taxon>Mytilida</taxon>
        <taxon>Mytiloidea</taxon>
        <taxon>Mytilidae</taxon>
        <taxon>Mytilinae</taxon>
        <taxon>Mytilus</taxon>
    </lineage>
</organism>
<evidence type="ECO:0000256" key="2">
    <source>
        <dbReference type="ARBA" id="ARBA00022741"/>
    </source>
</evidence>
<evidence type="ECO:0000313" key="6">
    <source>
        <dbReference type="EMBL" id="CAG2249270.1"/>
    </source>
</evidence>
<keyword evidence="4" id="KW-0175">Coiled coil</keyword>
<dbReference type="SUPFAM" id="SSF53067">
    <property type="entry name" value="Actin-like ATPase domain"/>
    <property type="match status" value="2"/>
</dbReference>
<keyword evidence="7" id="KW-1185">Reference proteome</keyword>
<dbReference type="GO" id="GO:0140662">
    <property type="term" value="F:ATP-dependent protein folding chaperone"/>
    <property type="evidence" value="ECO:0007669"/>
    <property type="project" value="InterPro"/>
</dbReference>
<dbReference type="InterPro" id="IPR029048">
    <property type="entry name" value="HSP70_C_sf"/>
</dbReference>
<dbReference type="Pfam" id="PF00012">
    <property type="entry name" value="HSP70"/>
    <property type="match status" value="1"/>
</dbReference>
<dbReference type="PROSITE" id="PS01036">
    <property type="entry name" value="HSP70_3"/>
    <property type="match status" value="1"/>
</dbReference>
<dbReference type="GO" id="GO:0005524">
    <property type="term" value="F:ATP binding"/>
    <property type="evidence" value="ECO:0007669"/>
    <property type="project" value="UniProtKB-KW"/>
</dbReference>
<dbReference type="Gene3D" id="3.30.30.30">
    <property type="match status" value="1"/>
</dbReference>
<dbReference type="EMBL" id="CAJPWZ010002969">
    <property type="protein sequence ID" value="CAG2249270.1"/>
    <property type="molecule type" value="Genomic_DNA"/>
</dbReference>
<dbReference type="SUPFAM" id="SSF100920">
    <property type="entry name" value="Heat shock protein 70kD (HSP70), peptide-binding domain"/>
    <property type="match status" value="1"/>
</dbReference>
<evidence type="ECO:0000256" key="5">
    <source>
        <dbReference type="SAM" id="MobiDB-lite"/>
    </source>
</evidence>
<evidence type="ECO:0000256" key="1">
    <source>
        <dbReference type="ARBA" id="ARBA00007381"/>
    </source>
</evidence>
<dbReference type="PRINTS" id="PR00301">
    <property type="entry name" value="HEATSHOCK70"/>
</dbReference>
<protein>
    <submittedName>
        <fullName evidence="6">HSPA4</fullName>
    </submittedName>
</protein>
<dbReference type="PANTHER" id="PTHR45639">
    <property type="entry name" value="HSC70CB, ISOFORM G-RELATED"/>
    <property type="match status" value="1"/>
</dbReference>
<reference evidence="6" key="1">
    <citation type="submission" date="2021-03" db="EMBL/GenBank/DDBJ databases">
        <authorList>
            <person name="Bekaert M."/>
        </authorList>
    </citation>
    <scope>NUCLEOTIDE SEQUENCE</scope>
</reference>
<keyword evidence="2" id="KW-0547">Nucleotide-binding</keyword>
<dbReference type="FunFam" id="3.30.30.30:FF:000005">
    <property type="entry name" value="Heat shock protein ssb1"/>
    <property type="match status" value="1"/>
</dbReference>
<dbReference type="InterPro" id="IPR029047">
    <property type="entry name" value="HSP70_peptide-bd_sf"/>
</dbReference>
<dbReference type="GO" id="GO:0005829">
    <property type="term" value="C:cytosol"/>
    <property type="evidence" value="ECO:0007669"/>
    <property type="project" value="TreeGrafter"/>
</dbReference>
<evidence type="ECO:0000313" key="7">
    <source>
        <dbReference type="Proteomes" id="UP000683360"/>
    </source>
</evidence>
<dbReference type="InterPro" id="IPR013126">
    <property type="entry name" value="Hsp_70_fam"/>
</dbReference>
<dbReference type="Proteomes" id="UP000683360">
    <property type="component" value="Unassembled WGS sequence"/>
</dbReference>
<name>A0A8S3UTD7_MYTED</name>
<proteinExistence type="inferred from homology"/>
<dbReference type="Gene3D" id="3.90.640.10">
    <property type="entry name" value="Actin, Chain A, domain 4"/>
    <property type="match status" value="1"/>
</dbReference>
<feature type="compositionally biased region" description="Basic and acidic residues" evidence="5">
    <location>
        <begin position="554"/>
        <end position="581"/>
    </location>
</feature>
<evidence type="ECO:0000256" key="4">
    <source>
        <dbReference type="SAM" id="Coils"/>
    </source>
</evidence>
<dbReference type="SUPFAM" id="SSF100934">
    <property type="entry name" value="Heat shock protein 70kD (HSP70), C-terminal subdomain"/>
    <property type="match status" value="1"/>
</dbReference>
<dbReference type="InterPro" id="IPR018181">
    <property type="entry name" value="Heat_shock_70_CS"/>
</dbReference>
<comment type="similarity">
    <text evidence="1">Belongs to the heat shock protein 70 family.</text>
</comment>
<dbReference type="AlphaFoldDB" id="A0A8S3UTD7"/>
<dbReference type="FunFam" id="3.30.420.40:FF:000495">
    <property type="entry name" value="Heat shock protein 4b"/>
    <property type="match status" value="1"/>
</dbReference>
<evidence type="ECO:0000256" key="3">
    <source>
        <dbReference type="ARBA" id="ARBA00022840"/>
    </source>
</evidence>
<feature type="compositionally biased region" description="Basic and acidic residues" evidence="5">
    <location>
        <begin position="508"/>
        <end position="541"/>
    </location>
</feature>
<dbReference type="FunFam" id="3.90.640.10:FF:000004">
    <property type="entry name" value="Heat shock 70 kDa protein 4"/>
    <property type="match status" value="1"/>
</dbReference>
<dbReference type="OrthoDB" id="434160at2759"/>
<dbReference type="Gene3D" id="2.60.34.10">
    <property type="entry name" value="Substrate Binding Domain Of DNAk, Chain A, domain 1"/>
    <property type="match status" value="1"/>
</dbReference>